<name>A0A518RJN1_9SPHN</name>
<dbReference type="HAMAP" id="MF_00634">
    <property type="entry name" value="UPF0235"/>
    <property type="match status" value="1"/>
</dbReference>
<dbReference type="Gene3D" id="3.30.1200.10">
    <property type="entry name" value="YggU-like"/>
    <property type="match status" value="1"/>
</dbReference>
<organism evidence="3 4">
    <name type="scientific">Sphingomonas suaedae</name>
    <dbReference type="NCBI Taxonomy" id="2599297"/>
    <lineage>
        <taxon>Bacteria</taxon>
        <taxon>Pseudomonadati</taxon>
        <taxon>Pseudomonadota</taxon>
        <taxon>Alphaproteobacteria</taxon>
        <taxon>Sphingomonadales</taxon>
        <taxon>Sphingomonadaceae</taxon>
        <taxon>Sphingomonas</taxon>
    </lineage>
</organism>
<dbReference type="NCBIfam" id="TIGR00251">
    <property type="entry name" value="DUF167 family protein"/>
    <property type="match status" value="1"/>
</dbReference>
<dbReference type="SUPFAM" id="SSF69786">
    <property type="entry name" value="YggU-like"/>
    <property type="match status" value="1"/>
</dbReference>
<dbReference type="PANTHER" id="PTHR13420">
    <property type="entry name" value="UPF0235 PROTEIN C15ORF40"/>
    <property type="match status" value="1"/>
</dbReference>
<protein>
    <recommendedName>
        <fullName evidence="2">UPF0235 protein FPZ54_17595</fullName>
    </recommendedName>
</protein>
<accession>A0A518RJN1</accession>
<dbReference type="Pfam" id="PF02594">
    <property type="entry name" value="DUF167"/>
    <property type="match status" value="1"/>
</dbReference>
<gene>
    <name evidence="3" type="ORF">FPZ54_17595</name>
</gene>
<evidence type="ECO:0000256" key="2">
    <source>
        <dbReference type="HAMAP-Rule" id="MF_00634"/>
    </source>
</evidence>
<dbReference type="PANTHER" id="PTHR13420:SF7">
    <property type="entry name" value="UPF0235 PROTEIN C15ORF40"/>
    <property type="match status" value="1"/>
</dbReference>
<dbReference type="AlphaFoldDB" id="A0A518RJN1"/>
<evidence type="ECO:0000313" key="4">
    <source>
        <dbReference type="Proteomes" id="UP000318055"/>
    </source>
</evidence>
<evidence type="ECO:0000256" key="1">
    <source>
        <dbReference type="ARBA" id="ARBA00010364"/>
    </source>
</evidence>
<dbReference type="GO" id="GO:0005737">
    <property type="term" value="C:cytoplasm"/>
    <property type="evidence" value="ECO:0007669"/>
    <property type="project" value="TreeGrafter"/>
</dbReference>
<comment type="similarity">
    <text evidence="1 2">Belongs to the UPF0235 family.</text>
</comment>
<keyword evidence="4" id="KW-1185">Reference proteome</keyword>
<dbReference type="RefSeq" id="WP_145849116.1">
    <property type="nucleotide sequence ID" value="NZ_CP042239.1"/>
</dbReference>
<proteinExistence type="inferred from homology"/>
<dbReference type="Proteomes" id="UP000318055">
    <property type="component" value="Chromosome"/>
</dbReference>
<dbReference type="InterPro" id="IPR036591">
    <property type="entry name" value="YggU-like_sf"/>
</dbReference>
<dbReference type="KEGG" id="ssua:FPZ54_17595"/>
<dbReference type="InterPro" id="IPR003746">
    <property type="entry name" value="DUF167"/>
</dbReference>
<reference evidence="3 4" key="1">
    <citation type="submission" date="2019-07" db="EMBL/GenBank/DDBJ databases">
        <title>Sphingomonas alkalisoli sp. nov., isolated from rhizosphere soil of Suaedae salsa.</title>
        <authorList>
            <person name="Zhang H."/>
            <person name="Xu L."/>
            <person name="Zhang J.-X."/>
            <person name="Sun J.-Q."/>
        </authorList>
    </citation>
    <scope>NUCLEOTIDE SEQUENCE [LARGE SCALE GENOMIC DNA]</scope>
    <source>
        <strain evidence="3 4">XS-10</strain>
    </source>
</reference>
<dbReference type="SMART" id="SM01152">
    <property type="entry name" value="DUF167"/>
    <property type="match status" value="1"/>
</dbReference>
<sequence>MSADPRPWHSTEGGLRIAVRATPRASKSVLLPGTAEHFAARIAAPPVEGAANTALIELVARTFGVAKRDVNLIAGETARVKRIVISGDPKALAGIAESLYGAGHER</sequence>
<dbReference type="EMBL" id="CP042239">
    <property type="protein sequence ID" value="QDX27641.1"/>
    <property type="molecule type" value="Genomic_DNA"/>
</dbReference>
<dbReference type="OrthoDB" id="9801972at2"/>
<evidence type="ECO:0000313" key="3">
    <source>
        <dbReference type="EMBL" id="QDX27641.1"/>
    </source>
</evidence>